<dbReference type="InterPro" id="IPR000847">
    <property type="entry name" value="LysR_HTH_N"/>
</dbReference>
<dbReference type="RefSeq" id="WP_261299036.1">
    <property type="nucleotide sequence ID" value="NZ_JAMTCD010000017.1"/>
</dbReference>
<sequence length="316" mass="35279">MSTLTKGLGLFLDVVQQGSFSKAAALHDMDNSLLSKQIKKLEADLGVQLLNRSTRTFALTSAGKDIVEQTKVLMETLTQIQNIADAHQSEPRGNIRITSSINFGQQYLQPVISQFMKQYPNVNIALLLDDKRVDIISEHFDVAFRLGKLTESNLIARKIAKTHFAIIASEDFIAQHGKPTTPEELVRLPAVVYSNGNVRLDQMSISSPPDFDGYKTYKMQSNFCVSDMRTLIKAVTDGLGYAMIDLFNLDKPLSEAKLALLLTGYGLSTVDTGIYAIYPHRKPTKLVSEFINAVQNYIGTPPFWVDYVPDYKNSYK</sequence>
<protein>
    <submittedName>
        <fullName evidence="6">LysR family transcriptional regulator</fullName>
    </submittedName>
</protein>
<dbReference type="SUPFAM" id="SSF46785">
    <property type="entry name" value="Winged helix' DNA-binding domain"/>
    <property type="match status" value="1"/>
</dbReference>
<organism evidence="6 7">
    <name type="scientific">Shewanella holmiensis</name>
    <dbReference type="NCBI Taxonomy" id="2952222"/>
    <lineage>
        <taxon>Bacteria</taxon>
        <taxon>Pseudomonadati</taxon>
        <taxon>Pseudomonadota</taxon>
        <taxon>Gammaproteobacteria</taxon>
        <taxon>Alteromonadales</taxon>
        <taxon>Shewanellaceae</taxon>
        <taxon>Shewanella</taxon>
    </lineage>
</organism>
<accession>A0A9X3AQC7</accession>
<dbReference type="InterPro" id="IPR005119">
    <property type="entry name" value="LysR_subst-bd"/>
</dbReference>
<dbReference type="CDD" id="cd08422">
    <property type="entry name" value="PBP2_CrgA_like"/>
    <property type="match status" value="1"/>
</dbReference>
<dbReference type="InterPro" id="IPR036390">
    <property type="entry name" value="WH_DNA-bd_sf"/>
</dbReference>
<dbReference type="GO" id="GO:0006351">
    <property type="term" value="P:DNA-templated transcription"/>
    <property type="evidence" value="ECO:0007669"/>
    <property type="project" value="TreeGrafter"/>
</dbReference>
<gene>
    <name evidence="6" type="ORF">NE535_12845</name>
</gene>
<evidence type="ECO:0000313" key="7">
    <source>
        <dbReference type="Proteomes" id="UP001155546"/>
    </source>
</evidence>
<dbReference type="PANTHER" id="PTHR30537">
    <property type="entry name" value="HTH-TYPE TRANSCRIPTIONAL REGULATOR"/>
    <property type="match status" value="1"/>
</dbReference>
<dbReference type="Proteomes" id="UP001155546">
    <property type="component" value="Unassembled WGS sequence"/>
</dbReference>
<keyword evidence="2" id="KW-0805">Transcription regulation</keyword>
<dbReference type="PROSITE" id="PS50931">
    <property type="entry name" value="HTH_LYSR"/>
    <property type="match status" value="1"/>
</dbReference>
<name>A0A9X3AQC7_9GAMM</name>
<dbReference type="GO" id="GO:0043565">
    <property type="term" value="F:sequence-specific DNA binding"/>
    <property type="evidence" value="ECO:0007669"/>
    <property type="project" value="TreeGrafter"/>
</dbReference>
<dbReference type="Pfam" id="PF00126">
    <property type="entry name" value="HTH_1"/>
    <property type="match status" value="1"/>
</dbReference>
<dbReference type="Gene3D" id="1.10.10.10">
    <property type="entry name" value="Winged helix-like DNA-binding domain superfamily/Winged helix DNA-binding domain"/>
    <property type="match status" value="1"/>
</dbReference>
<keyword evidence="7" id="KW-1185">Reference proteome</keyword>
<dbReference type="Pfam" id="PF03466">
    <property type="entry name" value="LysR_substrate"/>
    <property type="match status" value="1"/>
</dbReference>
<evidence type="ECO:0000256" key="1">
    <source>
        <dbReference type="ARBA" id="ARBA00009437"/>
    </source>
</evidence>
<dbReference type="InterPro" id="IPR036388">
    <property type="entry name" value="WH-like_DNA-bd_sf"/>
</dbReference>
<dbReference type="SUPFAM" id="SSF53850">
    <property type="entry name" value="Periplasmic binding protein-like II"/>
    <property type="match status" value="1"/>
</dbReference>
<dbReference type="InterPro" id="IPR058163">
    <property type="entry name" value="LysR-type_TF_proteobact-type"/>
</dbReference>
<dbReference type="GO" id="GO:0003700">
    <property type="term" value="F:DNA-binding transcription factor activity"/>
    <property type="evidence" value="ECO:0007669"/>
    <property type="project" value="InterPro"/>
</dbReference>
<keyword evidence="4" id="KW-0804">Transcription</keyword>
<keyword evidence="3" id="KW-0238">DNA-binding</keyword>
<evidence type="ECO:0000256" key="4">
    <source>
        <dbReference type="ARBA" id="ARBA00023163"/>
    </source>
</evidence>
<dbReference type="Gene3D" id="3.40.190.290">
    <property type="match status" value="1"/>
</dbReference>
<dbReference type="EMBL" id="JAMTCD010000017">
    <property type="protein sequence ID" value="MCT7942676.1"/>
    <property type="molecule type" value="Genomic_DNA"/>
</dbReference>
<dbReference type="PANTHER" id="PTHR30537:SF5">
    <property type="entry name" value="HTH-TYPE TRANSCRIPTIONAL ACTIVATOR TTDR-RELATED"/>
    <property type="match status" value="1"/>
</dbReference>
<proteinExistence type="inferred from homology"/>
<evidence type="ECO:0000256" key="2">
    <source>
        <dbReference type="ARBA" id="ARBA00023015"/>
    </source>
</evidence>
<comment type="similarity">
    <text evidence="1">Belongs to the LysR transcriptional regulatory family.</text>
</comment>
<reference evidence="6" key="1">
    <citation type="journal article" date="2023" name="Int. J. Syst. Evol. Microbiol.">
        <title>&lt;i&gt;Shewanella septentrionalis&lt;/i&gt; sp. nov. and &lt;i&gt;Shewanella holmiensis&lt;/i&gt; sp. nov., isolated from Baltic Sea water and sediments.</title>
        <authorList>
            <person name="Martin-Rodriguez A.J."/>
            <person name="Thorell K."/>
            <person name="Joffre E."/>
            <person name="Jensie-Markopoulos S."/>
            <person name="Moore E.R.B."/>
            <person name="Sjoling A."/>
        </authorList>
    </citation>
    <scope>NUCLEOTIDE SEQUENCE</scope>
    <source>
        <strain evidence="6">SP1S2-7</strain>
    </source>
</reference>
<dbReference type="AlphaFoldDB" id="A0A9X3AQC7"/>
<comment type="caution">
    <text evidence="6">The sequence shown here is derived from an EMBL/GenBank/DDBJ whole genome shotgun (WGS) entry which is preliminary data.</text>
</comment>
<dbReference type="FunFam" id="1.10.10.10:FF:000001">
    <property type="entry name" value="LysR family transcriptional regulator"/>
    <property type="match status" value="1"/>
</dbReference>
<evidence type="ECO:0000259" key="5">
    <source>
        <dbReference type="PROSITE" id="PS50931"/>
    </source>
</evidence>
<evidence type="ECO:0000256" key="3">
    <source>
        <dbReference type="ARBA" id="ARBA00023125"/>
    </source>
</evidence>
<feature type="domain" description="HTH lysR-type" evidence="5">
    <location>
        <begin position="11"/>
        <end position="60"/>
    </location>
</feature>
<evidence type="ECO:0000313" key="6">
    <source>
        <dbReference type="EMBL" id="MCT7942676.1"/>
    </source>
</evidence>